<name>A0A395M3K5_9BACT</name>
<reference evidence="6 7" key="1">
    <citation type="journal article" date="2011" name="ISME J.">
        <title>Community ecology of hot spring cyanobacterial mats: predominant populations and their functional potential.</title>
        <authorList>
            <person name="Klatt C.G."/>
            <person name="Wood J.M."/>
            <person name="Rusch D.B."/>
            <person name="Bateson M.M."/>
            <person name="Hamamura N."/>
            <person name="Heidelberg J.F."/>
            <person name="Grossman A.R."/>
            <person name="Bhaya D."/>
            <person name="Cohan F.M."/>
            <person name="Kuhl M."/>
            <person name="Bryant D.A."/>
            <person name="Ward D.M."/>
        </authorList>
    </citation>
    <scope>NUCLEOTIDE SEQUENCE [LARGE SCALE GENOMIC DNA]</scope>
    <source>
        <strain evidence="6">OS</strain>
    </source>
</reference>
<proteinExistence type="predicted"/>
<dbReference type="PANTHER" id="PTHR45586">
    <property type="entry name" value="TPR REPEAT-CONTAINING PROTEIN PA4667"/>
    <property type="match status" value="1"/>
</dbReference>
<dbReference type="Proteomes" id="UP000266389">
    <property type="component" value="Unassembled WGS sequence"/>
</dbReference>
<dbReference type="PROSITE" id="PS50293">
    <property type="entry name" value="TPR_REGION"/>
    <property type="match status" value="1"/>
</dbReference>
<feature type="signal peptide" evidence="5">
    <location>
        <begin position="1"/>
        <end position="26"/>
    </location>
</feature>
<evidence type="ECO:0000256" key="4">
    <source>
        <dbReference type="SAM" id="MobiDB-lite"/>
    </source>
</evidence>
<feature type="repeat" description="TPR" evidence="3">
    <location>
        <begin position="110"/>
        <end position="143"/>
    </location>
</feature>
<evidence type="ECO:0000313" key="7">
    <source>
        <dbReference type="Proteomes" id="UP000266389"/>
    </source>
</evidence>
<keyword evidence="2 3" id="KW-0802">TPR repeat</keyword>
<feature type="region of interest" description="Disordered" evidence="4">
    <location>
        <begin position="405"/>
        <end position="425"/>
    </location>
</feature>
<dbReference type="SMART" id="SM00028">
    <property type="entry name" value="TPR"/>
    <property type="match status" value="4"/>
</dbReference>
<dbReference type="InterPro" id="IPR051012">
    <property type="entry name" value="CellSynth/LPSAsmb/PSIAsmb"/>
</dbReference>
<protein>
    <submittedName>
        <fullName evidence="6">Tetratricopeptide repeat protein</fullName>
    </submittedName>
</protein>
<dbReference type="EMBL" id="PHFL01000007">
    <property type="protein sequence ID" value="RFM25373.1"/>
    <property type="molecule type" value="Genomic_DNA"/>
</dbReference>
<evidence type="ECO:0000256" key="5">
    <source>
        <dbReference type="SAM" id="SignalP"/>
    </source>
</evidence>
<organism evidence="6 7">
    <name type="scientific">Candidatus Thermochlorobacter aerophilus</name>
    <dbReference type="NCBI Taxonomy" id="1868324"/>
    <lineage>
        <taxon>Bacteria</taxon>
        <taxon>Pseudomonadati</taxon>
        <taxon>Chlorobiota</taxon>
        <taxon>Chlorobiia</taxon>
        <taxon>Chlorobiales</taxon>
        <taxon>Candidatus Thermochlorobacteriaceae</taxon>
        <taxon>Candidatus Thermochlorobacter</taxon>
    </lineage>
</organism>
<feature type="repeat" description="TPR" evidence="3">
    <location>
        <begin position="222"/>
        <end position="255"/>
    </location>
</feature>
<dbReference type="AlphaFoldDB" id="A0A395M3K5"/>
<dbReference type="InterPro" id="IPR011990">
    <property type="entry name" value="TPR-like_helical_dom_sf"/>
</dbReference>
<sequence length="701" mass="79897">MKQFAHDGFCKALVFLMLSLALGACSPDDKSPIAQFYHEFTAYFNAYYNATVEYEKGLKAMKGSVSYERNARLQIFISLENAAQGKQFFDRVIEKTALVLKAHPNSSIADNALLLMGRAYYYQREFEAAERKFKEVLSNYPDSDVLDAATFWYGRCLAQQQETSKAKEVLGSVIASPKTSNAVRADAHFALAELAIREDRLSEAIEQIELGLALATDVEQKARATFVLARIYDRLGNFKSAASYYQAVLNLNPDFELQYAAMLSYALDLREQGHYDDAVRAFQRILSDDKYLSKFPEVRYELAQCYELQDRLGKALDLYFEIIRRHRRTEFAARSYLRLGYIKQEISRNYAMALAFYDSARAEFNQGEVGELIAAASQRMEKILKLYESRQALDSTLRLGIVSSERSATRSRRPDTSVVRDSRTPLQRTRRDYRRSVFLELGGIESFSDSTETRTTIQRSKITFEAARDTQTYLNYKLAYIDYSAAIANFYQINLFIPDSAKAWYHLTLKLIDDSLHTFPDSLKQKLHAQKAPLLYALAEVYRAEGQTALQDSLYKLILDKFPNSKYADRIREYFGLPPLVKDTTDEERLYALAVLDFERSRATLALQTLDSLMRAFPNSTLRPKMLLLKGFIFEKAFALPDSAISAYSLLVKLFPDSEEAKSIQEKLKLALQAKAAKADSLSAPVKGTNHRIGSEKKMQH</sequence>
<feature type="chain" id="PRO_5017362258" evidence="5">
    <location>
        <begin position="27"/>
        <end position="701"/>
    </location>
</feature>
<dbReference type="InterPro" id="IPR019734">
    <property type="entry name" value="TPR_rpt"/>
</dbReference>
<dbReference type="PANTHER" id="PTHR45586:SF1">
    <property type="entry name" value="LIPOPOLYSACCHARIDE ASSEMBLY PROTEIN B"/>
    <property type="match status" value="1"/>
</dbReference>
<evidence type="ECO:0000256" key="3">
    <source>
        <dbReference type="PROSITE-ProRule" id="PRU00339"/>
    </source>
</evidence>
<comment type="caution">
    <text evidence="6">The sequence shown here is derived from an EMBL/GenBank/DDBJ whole genome shotgun (WGS) entry which is preliminary data.</text>
</comment>
<dbReference type="Pfam" id="PF07719">
    <property type="entry name" value="TPR_2"/>
    <property type="match status" value="1"/>
</dbReference>
<gene>
    <name evidence="6" type="ORF">D0433_01790</name>
</gene>
<evidence type="ECO:0000256" key="1">
    <source>
        <dbReference type="ARBA" id="ARBA00022737"/>
    </source>
</evidence>
<dbReference type="SUPFAM" id="SSF48452">
    <property type="entry name" value="TPR-like"/>
    <property type="match status" value="3"/>
</dbReference>
<keyword evidence="5" id="KW-0732">Signal</keyword>
<dbReference type="InterPro" id="IPR013105">
    <property type="entry name" value="TPR_2"/>
</dbReference>
<feature type="compositionally biased region" description="Basic and acidic residues" evidence="4">
    <location>
        <begin position="412"/>
        <end position="423"/>
    </location>
</feature>
<dbReference type="Gene3D" id="1.25.40.10">
    <property type="entry name" value="Tetratricopeptide repeat domain"/>
    <property type="match status" value="4"/>
</dbReference>
<evidence type="ECO:0000313" key="6">
    <source>
        <dbReference type="EMBL" id="RFM25373.1"/>
    </source>
</evidence>
<dbReference type="PROSITE" id="PS50005">
    <property type="entry name" value="TPR"/>
    <property type="match status" value="2"/>
</dbReference>
<dbReference type="PROSITE" id="PS51257">
    <property type="entry name" value="PROKAR_LIPOPROTEIN"/>
    <property type="match status" value="1"/>
</dbReference>
<keyword evidence="1" id="KW-0677">Repeat</keyword>
<accession>A0A395M3K5</accession>
<dbReference type="Pfam" id="PF13432">
    <property type="entry name" value="TPR_16"/>
    <property type="match status" value="2"/>
</dbReference>
<evidence type="ECO:0000256" key="2">
    <source>
        <dbReference type="ARBA" id="ARBA00022803"/>
    </source>
</evidence>